<organism evidence="1">
    <name type="scientific">Ectopseudomonas oleovorans</name>
    <name type="common">Pseudomonas oleovorans</name>
    <dbReference type="NCBI Taxonomy" id="301"/>
    <lineage>
        <taxon>Bacteria</taxon>
        <taxon>Pseudomonadati</taxon>
        <taxon>Pseudomonadota</taxon>
        <taxon>Gammaproteobacteria</taxon>
        <taxon>Pseudomonadales</taxon>
        <taxon>Pseudomonadaceae</taxon>
        <taxon>Ectopseudomonas</taxon>
    </lineage>
</organism>
<reference evidence="1" key="1">
    <citation type="submission" date="2018-11" db="EMBL/GenBank/DDBJ databases">
        <authorList>
            <consortium name="Genoscope - CEA"/>
            <person name="William W."/>
        </authorList>
    </citation>
    <scope>NUCLEOTIDE SEQUENCE [LARGE SCALE GENOMIC DNA]</scope>
    <source>
        <strain evidence="1">T9AD</strain>
    </source>
</reference>
<protein>
    <submittedName>
        <fullName evidence="1">Uncharacterized protein</fullName>
    </submittedName>
</protein>
<evidence type="ECO:0000313" key="1">
    <source>
        <dbReference type="EMBL" id="VDN64193.1"/>
    </source>
</evidence>
<sequence length="55" mass="5892">MMLSLVGGAGIAADQLAAVFLSNRRQKCALGYFDVARTGASGEAGHKKRFSSYRR</sequence>
<accession>A0A653B6C7</accession>
<dbReference type="EMBL" id="LR130779">
    <property type="protein sequence ID" value="VDN64193.1"/>
    <property type="molecule type" value="Genomic_DNA"/>
</dbReference>
<dbReference type="AlphaFoldDB" id="A0A653B6C7"/>
<proteinExistence type="predicted"/>
<gene>
    <name evidence="1" type="ORF">POT9AD_3218</name>
</gene>
<name>A0A653B6C7_ECTOL</name>